<gene>
    <name evidence="2" type="ORF">SAMN02927930_01456</name>
</gene>
<organism evidence="2 3">
    <name type="scientific">Pseudidiomarina indica</name>
    <dbReference type="NCBI Taxonomy" id="1159017"/>
    <lineage>
        <taxon>Bacteria</taxon>
        <taxon>Pseudomonadati</taxon>
        <taxon>Pseudomonadota</taxon>
        <taxon>Gammaproteobacteria</taxon>
        <taxon>Alteromonadales</taxon>
        <taxon>Idiomarinaceae</taxon>
        <taxon>Pseudidiomarina</taxon>
    </lineage>
</organism>
<dbReference type="AlphaFoldDB" id="A0A1G6CY45"/>
<dbReference type="RefSeq" id="WP_092593205.1">
    <property type="nucleotide sequence ID" value="NZ_FMXN01000007.1"/>
</dbReference>
<feature type="chain" id="PRO_5011494627" evidence="1">
    <location>
        <begin position="22"/>
        <end position="125"/>
    </location>
</feature>
<reference evidence="3" key="1">
    <citation type="submission" date="2016-10" db="EMBL/GenBank/DDBJ databases">
        <authorList>
            <person name="Varghese N."/>
            <person name="Submissions S."/>
        </authorList>
    </citation>
    <scope>NUCLEOTIDE SEQUENCE [LARGE SCALE GENOMIC DNA]</scope>
    <source>
        <strain evidence="3">CGMCC 1.10824</strain>
    </source>
</reference>
<proteinExistence type="predicted"/>
<accession>A0A1G6CY45</accession>
<keyword evidence="1" id="KW-0732">Signal</keyword>
<sequence>MKIVLAALLTYSLLVPSIAYAKYCVAGKIEAVECSGFIIESCKFIRVDAVLDDNGNLYNAKECYSQVSDYKPELNRCWITTKSKGGGLLSWFTNVVTQPKFVHKNISGEYENIDANYITFPCRVE</sequence>
<name>A0A1G6CY45_9GAMM</name>
<keyword evidence="3" id="KW-1185">Reference proteome</keyword>
<dbReference type="EMBL" id="FMXN01000007">
    <property type="protein sequence ID" value="SDB37854.1"/>
    <property type="molecule type" value="Genomic_DNA"/>
</dbReference>
<feature type="signal peptide" evidence="1">
    <location>
        <begin position="1"/>
        <end position="21"/>
    </location>
</feature>
<evidence type="ECO:0000313" key="3">
    <source>
        <dbReference type="Proteomes" id="UP000199626"/>
    </source>
</evidence>
<evidence type="ECO:0000256" key="1">
    <source>
        <dbReference type="SAM" id="SignalP"/>
    </source>
</evidence>
<protein>
    <submittedName>
        <fullName evidence="2">Uncharacterized protein</fullName>
    </submittedName>
</protein>
<evidence type="ECO:0000313" key="2">
    <source>
        <dbReference type="EMBL" id="SDB37854.1"/>
    </source>
</evidence>
<dbReference type="Proteomes" id="UP000199626">
    <property type="component" value="Unassembled WGS sequence"/>
</dbReference>